<proteinExistence type="predicted"/>
<keyword evidence="1" id="KW-0472">Membrane</keyword>
<feature type="transmembrane region" description="Helical" evidence="1">
    <location>
        <begin position="253"/>
        <end position="278"/>
    </location>
</feature>
<dbReference type="EMBL" id="MZZM01000016">
    <property type="protein sequence ID" value="ORJ61044.1"/>
    <property type="molecule type" value="Genomic_DNA"/>
</dbReference>
<feature type="signal peptide" evidence="2">
    <location>
        <begin position="1"/>
        <end position="18"/>
    </location>
</feature>
<accession>A0A1X0Y7N3</accession>
<sequence length="282" mass="29734">MRFLATLLLWLITTLALAVAVPAVWAQRNLVDEDGYATLAQRAATDPALQSAMAGELTSRAMTLIAEHGSGRYPVDSAQIRDAAATFTAGPAFPPLFATANRAAHRWLFDREDSGDSWAIDVAPMLNDTAFQQILSDHNVDVPATLTVPLTASIPHSLRQGSLHRVAQWGPWASRGVAGMCGVCALLMLLAARRRGKAMSSLGVSAPLVGAAGWVGTEVGARYLSAALDRSTGDIRQIADVMVRDAETALRQWLNMTLAAGAALVVLGVVLAVLGSLVKKAS</sequence>
<keyword evidence="2" id="KW-0732">Signal</keyword>
<evidence type="ECO:0000313" key="3">
    <source>
        <dbReference type="EMBL" id="ORJ61044.1"/>
    </source>
</evidence>
<organism evidence="3 4">
    <name type="scientific">Mycobacterium simiae</name>
    <name type="common">Mycobacterium habana</name>
    <dbReference type="NCBI Taxonomy" id="1784"/>
    <lineage>
        <taxon>Bacteria</taxon>
        <taxon>Bacillati</taxon>
        <taxon>Actinomycetota</taxon>
        <taxon>Actinomycetes</taxon>
        <taxon>Mycobacteriales</taxon>
        <taxon>Mycobacteriaceae</taxon>
        <taxon>Mycobacterium</taxon>
        <taxon>Mycobacterium simiae complex</taxon>
    </lineage>
</organism>
<keyword evidence="1" id="KW-1133">Transmembrane helix</keyword>
<keyword evidence="4" id="KW-1185">Reference proteome</keyword>
<comment type="caution">
    <text evidence="3">The sequence shown here is derived from an EMBL/GenBank/DDBJ whole genome shotgun (WGS) entry which is preliminary data.</text>
</comment>
<dbReference type="RefSeq" id="WP_084950181.1">
    <property type="nucleotide sequence ID" value="NZ_MZZM01000016.1"/>
</dbReference>
<protein>
    <submittedName>
        <fullName evidence="3">Uncharacterized protein</fullName>
    </submittedName>
</protein>
<evidence type="ECO:0000256" key="1">
    <source>
        <dbReference type="SAM" id="Phobius"/>
    </source>
</evidence>
<name>A0A1X0Y7N3_MYCSI</name>
<dbReference type="AlphaFoldDB" id="A0A1X0Y7N3"/>
<reference evidence="3 4" key="1">
    <citation type="submission" date="2017-03" db="EMBL/GenBank/DDBJ databases">
        <title>Genomic insights into Mycobacterium simiae human colonization.</title>
        <authorList>
            <person name="Steffani J.L."/>
            <person name="Brunck M.E."/>
            <person name="Cruz E."/>
            <person name="Montiel R."/>
            <person name="Barona F."/>
        </authorList>
    </citation>
    <scope>NUCLEOTIDE SEQUENCE [LARGE SCALE GENOMIC DNA]</scope>
    <source>
        <strain evidence="3 4">MsiGto</strain>
    </source>
</reference>
<dbReference type="STRING" id="1784.VC42_17795"/>
<evidence type="ECO:0000256" key="2">
    <source>
        <dbReference type="SAM" id="SignalP"/>
    </source>
</evidence>
<keyword evidence="1" id="KW-0812">Transmembrane</keyword>
<gene>
    <name evidence="3" type="ORF">B5M45_12430</name>
</gene>
<feature type="chain" id="PRO_5039112611" evidence="2">
    <location>
        <begin position="19"/>
        <end position="282"/>
    </location>
</feature>
<feature type="transmembrane region" description="Helical" evidence="1">
    <location>
        <begin position="172"/>
        <end position="192"/>
    </location>
</feature>
<dbReference type="Proteomes" id="UP000193040">
    <property type="component" value="Unassembled WGS sequence"/>
</dbReference>
<evidence type="ECO:0000313" key="4">
    <source>
        <dbReference type="Proteomes" id="UP000193040"/>
    </source>
</evidence>